<dbReference type="GO" id="GO:0080043">
    <property type="term" value="F:quercetin 3-O-glucosyltransferase activity"/>
    <property type="evidence" value="ECO:0007669"/>
    <property type="project" value="TreeGrafter"/>
</dbReference>
<organism evidence="2 3">
    <name type="scientific">Papaver nudicaule</name>
    <name type="common">Iceland poppy</name>
    <dbReference type="NCBI Taxonomy" id="74823"/>
    <lineage>
        <taxon>Eukaryota</taxon>
        <taxon>Viridiplantae</taxon>
        <taxon>Streptophyta</taxon>
        <taxon>Embryophyta</taxon>
        <taxon>Tracheophyta</taxon>
        <taxon>Spermatophyta</taxon>
        <taxon>Magnoliopsida</taxon>
        <taxon>Ranunculales</taxon>
        <taxon>Papaveraceae</taxon>
        <taxon>Papaveroideae</taxon>
        <taxon>Papaver</taxon>
    </lineage>
</organism>
<accession>A0AA41VDK7</accession>
<dbReference type="PANTHER" id="PTHR11926:SF1560">
    <property type="entry name" value="UDP-GLYCOSYLTRANSFERASE 74E1-RELATED"/>
    <property type="match status" value="1"/>
</dbReference>
<reference evidence="2" key="1">
    <citation type="submission" date="2022-03" db="EMBL/GenBank/DDBJ databases">
        <title>A functionally conserved STORR gene fusion in Papaver species that diverged 16.8 million years ago.</title>
        <authorList>
            <person name="Catania T."/>
        </authorList>
    </citation>
    <scope>NUCLEOTIDE SEQUENCE</scope>
    <source>
        <strain evidence="2">S-191538</strain>
    </source>
</reference>
<proteinExistence type="inferred from homology"/>
<dbReference type="SUPFAM" id="SSF53756">
    <property type="entry name" value="UDP-Glycosyltransferase/glycogen phosphorylase"/>
    <property type="match status" value="1"/>
</dbReference>
<keyword evidence="3" id="KW-1185">Reference proteome</keyword>
<name>A0AA41VDK7_PAPNU</name>
<dbReference type="Gene3D" id="3.40.50.2000">
    <property type="entry name" value="Glycogen Phosphorylase B"/>
    <property type="match status" value="1"/>
</dbReference>
<dbReference type="Proteomes" id="UP001177140">
    <property type="component" value="Unassembled WGS sequence"/>
</dbReference>
<evidence type="ECO:0000313" key="3">
    <source>
        <dbReference type="Proteomes" id="UP001177140"/>
    </source>
</evidence>
<sequence length="220" mass="24168">MGDEDQTKSGHVLVLPLPVQGHINPMVQFSKRLVSKGIKVTLFTTTLASESVKAGVGSISVVPFADGSQFESSSGDEYMEKIKIAVCKNLPDFAEKQERLGCPIKCLVYDSIMPWALPLAKELGFIGAVFYTQSSAVSAIYYQVNKGLIHIPVEGPTSLVPGSVTLEPHDLPSFVYKPDVYPALLPLVLSRFSNIDEADWLLFNTYEKLEEEVKLISFVI</sequence>
<dbReference type="EMBL" id="JAJJMA010200117">
    <property type="protein sequence ID" value="MCL7039317.1"/>
    <property type="molecule type" value="Genomic_DNA"/>
</dbReference>
<dbReference type="AlphaFoldDB" id="A0AA41VDK7"/>
<dbReference type="PANTHER" id="PTHR11926">
    <property type="entry name" value="GLUCOSYL/GLUCURONOSYL TRANSFERASES"/>
    <property type="match status" value="1"/>
</dbReference>
<comment type="caution">
    <text evidence="2">The sequence shown here is derived from an EMBL/GenBank/DDBJ whole genome shotgun (WGS) entry which is preliminary data.</text>
</comment>
<dbReference type="GO" id="GO:0080044">
    <property type="term" value="F:quercetin 7-O-glucosyltransferase activity"/>
    <property type="evidence" value="ECO:0007669"/>
    <property type="project" value="TreeGrafter"/>
</dbReference>
<gene>
    <name evidence="2" type="ORF">MKW94_017393</name>
</gene>
<evidence type="ECO:0000313" key="2">
    <source>
        <dbReference type="EMBL" id="MCL7039317.1"/>
    </source>
</evidence>
<evidence type="ECO:0000256" key="1">
    <source>
        <dbReference type="ARBA" id="ARBA00009995"/>
    </source>
</evidence>
<protein>
    <submittedName>
        <fullName evidence="2">Uncharacterized protein</fullName>
    </submittedName>
</protein>
<comment type="similarity">
    <text evidence="1">Belongs to the UDP-glycosyltransferase family.</text>
</comment>